<sequence length="325" mass="34703">MLSTSISIKQISLTIFTLFSLVASSLAASRLSSSSSTPSISNEPHPRATKPFLLRVMPLGASITVGYRSSDGNGYRKFLREQLRYAGWEVDMVGSLNNGTMKDHQNEGHYGDTIDGVANAGIASAWMQPNVILINAGTNDAIRNDYIRGAGERIDRLITDLLTRIPNTTIILSTLIANTHAQRVIQRMSQEYRNVVARRRAAGDRVVLAEMSYFVGSEYLVGGDGTHPDDAGYKAMAAVWWAAILEAEREGLLAKPNAVQSGLSVLVGSGNGTEGEGLDDGPVRDPGLPNYIAPAQPGEDGAARVGAGMVWAILGVPLGLALLRL</sequence>
<dbReference type="Pfam" id="PF13472">
    <property type="entry name" value="Lipase_GDSL_2"/>
    <property type="match status" value="1"/>
</dbReference>
<evidence type="ECO:0000259" key="3">
    <source>
        <dbReference type="Pfam" id="PF13472"/>
    </source>
</evidence>
<dbReference type="PANTHER" id="PTHR30383">
    <property type="entry name" value="THIOESTERASE 1/PROTEASE 1/LYSOPHOSPHOLIPASE L1"/>
    <property type="match status" value="1"/>
</dbReference>
<protein>
    <submittedName>
        <fullName evidence="4">SGNH hydrolase-type esterase domain-containing protein</fullName>
    </submittedName>
</protein>
<keyword evidence="5" id="KW-1185">Reference proteome</keyword>
<dbReference type="InterPro" id="IPR036514">
    <property type="entry name" value="SGNH_hydro_sf"/>
</dbReference>
<dbReference type="InterPro" id="IPR013830">
    <property type="entry name" value="SGNH_hydro"/>
</dbReference>
<evidence type="ECO:0000256" key="1">
    <source>
        <dbReference type="SAM" id="MobiDB-lite"/>
    </source>
</evidence>
<dbReference type="RefSeq" id="XP_070885921.1">
    <property type="nucleotide sequence ID" value="XM_071029219.1"/>
</dbReference>
<keyword evidence="4" id="KW-0378">Hydrolase</keyword>
<dbReference type="PANTHER" id="PTHR30383:SF31">
    <property type="entry name" value="SGNH HYDROLASE-TYPE ESTERASE DOMAIN-CONTAINING PROTEIN-RELATED"/>
    <property type="match status" value="1"/>
</dbReference>
<organism evidence="4 5">
    <name type="scientific">Aspergillus lucknowensis</name>
    <dbReference type="NCBI Taxonomy" id="176173"/>
    <lineage>
        <taxon>Eukaryota</taxon>
        <taxon>Fungi</taxon>
        <taxon>Dikarya</taxon>
        <taxon>Ascomycota</taxon>
        <taxon>Pezizomycotina</taxon>
        <taxon>Eurotiomycetes</taxon>
        <taxon>Eurotiomycetidae</taxon>
        <taxon>Eurotiales</taxon>
        <taxon>Aspergillaceae</taxon>
        <taxon>Aspergillus</taxon>
        <taxon>Aspergillus subgen. Nidulantes</taxon>
    </lineage>
</organism>
<dbReference type="EMBL" id="JBFXLQ010000022">
    <property type="protein sequence ID" value="KAL2866942.1"/>
    <property type="molecule type" value="Genomic_DNA"/>
</dbReference>
<evidence type="ECO:0000313" key="5">
    <source>
        <dbReference type="Proteomes" id="UP001610432"/>
    </source>
</evidence>
<dbReference type="GO" id="GO:0016787">
    <property type="term" value="F:hydrolase activity"/>
    <property type="evidence" value="ECO:0007669"/>
    <property type="project" value="UniProtKB-KW"/>
</dbReference>
<evidence type="ECO:0000256" key="2">
    <source>
        <dbReference type="SAM" id="SignalP"/>
    </source>
</evidence>
<name>A0ABR4LR93_9EURO</name>
<proteinExistence type="predicted"/>
<dbReference type="SUPFAM" id="SSF52266">
    <property type="entry name" value="SGNH hydrolase"/>
    <property type="match status" value="1"/>
</dbReference>
<reference evidence="4 5" key="1">
    <citation type="submission" date="2024-07" db="EMBL/GenBank/DDBJ databases">
        <title>Section-level genome sequencing and comparative genomics of Aspergillus sections Usti and Cavernicolus.</title>
        <authorList>
            <consortium name="Lawrence Berkeley National Laboratory"/>
            <person name="Nybo J.L."/>
            <person name="Vesth T.C."/>
            <person name="Theobald S."/>
            <person name="Frisvad J.C."/>
            <person name="Larsen T.O."/>
            <person name="Kjaerboelling I."/>
            <person name="Rothschild-Mancinelli K."/>
            <person name="Lyhne E.K."/>
            <person name="Kogle M.E."/>
            <person name="Barry K."/>
            <person name="Clum A."/>
            <person name="Na H."/>
            <person name="Ledsgaard L."/>
            <person name="Lin J."/>
            <person name="Lipzen A."/>
            <person name="Kuo A."/>
            <person name="Riley R."/>
            <person name="Mondo S."/>
            <person name="Labutti K."/>
            <person name="Haridas S."/>
            <person name="Pangalinan J."/>
            <person name="Salamov A.A."/>
            <person name="Simmons B.A."/>
            <person name="Magnuson J.K."/>
            <person name="Chen J."/>
            <person name="Drula E."/>
            <person name="Henrissat B."/>
            <person name="Wiebenga A."/>
            <person name="Lubbers R.J."/>
            <person name="Gomes A.C."/>
            <person name="Macurrencykelacurrency M.R."/>
            <person name="Stajich J."/>
            <person name="Grigoriev I.V."/>
            <person name="Mortensen U.H."/>
            <person name="De Vries R.P."/>
            <person name="Baker S.E."/>
            <person name="Andersen M.R."/>
        </authorList>
    </citation>
    <scope>NUCLEOTIDE SEQUENCE [LARGE SCALE GENOMIC DNA]</scope>
    <source>
        <strain evidence="4 5">CBS 449.75</strain>
    </source>
</reference>
<dbReference type="Gene3D" id="3.40.50.1110">
    <property type="entry name" value="SGNH hydrolase"/>
    <property type="match status" value="1"/>
</dbReference>
<comment type="caution">
    <text evidence="4">The sequence shown here is derived from an EMBL/GenBank/DDBJ whole genome shotgun (WGS) entry which is preliminary data.</text>
</comment>
<evidence type="ECO:0000313" key="4">
    <source>
        <dbReference type="EMBL" id="KAL2866942.1"/>
    </source>
</evidence>
<dbReference type="CDD" id="cd01833">
    <property type="entry name" value="XynB_like"/>
    <property type="match status" value="1"/>
</dbReference>
<accession>A0ABR4LR93</accession>
<keyword evidence="2" id="KW-0732">Signal</keyword>
<feature type="domain" description="SGNH hydrolase-type esterase" evidence="3">
    <location>
        <begin position="59"/>
        <end position="235"/>
    </location>
</feature>
<dbReference type="InterPro" id="IPR051532">
    <property type="entry name" value="Ester_Hydrolysis_Enzymes"/>
</dbReference>
<dbReference type="GeneID" id="98144291"/>
<feature type="region of interest" description="Disordered" evidence="1">
    <location>
        <begin position="270"/>
        <end position="289"/>
    </location>
</feature>
<gene>
    <name evidence="4" type="ORF">BJX67DRAFT_354435</name>
</gene>
<dbReference type="Proteomes" id="UP001610432">
    <property type="component" value="Unassembled WGS sequence"/>
</dbReference>
<feature type="signal peptide" evidence="2">
    <location>
        <begin position="1"/>
        <end position="27"/>
    </location>
</feature>
<feature type="chain" id="PRO_5046382272" evidence="2">
    <location>
        <begin position="28"/>
        <end position="325"/>
    </location>
</feature>